<sequence>MVGCAAEFCTNSSSKGYIMKILPRDPQRRALWLKNINRECIVCKKLYYL</sequence>
<evidence type="ECO:0000313" key="2">
    <source>
        <dbReference type="Proteomes" id="UP000053097"/>
    </source>
</evidence>
<gene>
    <name evidence="1" type="ORF">X777_06683</name>
</gene>
<dbReference type="AlphaFoldDB" id="A0A026WCI8"/>
<evidence type="ECO:0008006" key="3">
    <source>
        <dbReference type="Google" id="ProtNLM"/>
    </source>
</evidence>
<accession>A0A026WCI8</accession>
<name>A0A026WCI8_OOCBI</name>
<dbReference type="SUPFAM" id="SSF57716">
    <property type="entry name" value="Glucocorticoid receptor-like (DNA-binding domain)"/>
    <property type="match status" value="1"/>
</dbReference>
<protein>
    <recommendedName>
        <fullName evidence="3">THAP-type domain-containing protein</fullName>
    </recommendedName>
</protein>
<keyword evidence="2" id="KW-1185">Reference proteome</keyword>
<dbReference type="Proteomes" id="UP000053097">
    <property type="component" value="Unassembled WGS sequence"/>
</dbReference>
<reference evidence="1 2" key="1">
    <citation type="journal article" date="2014" name="Curr. Biol.">
        <title>The genome of the clonal raider ant Cerapachys biroi.</title>
        <authorList>
            <person name="Oxley P.R."/>
            <person name="Ji L."/>
            <person name="Fetter-Pruneda I."/>
            <person name="McKenzie S.K."/>
            <person name="Li C."/>
            <person name="Hu H."/>
            <person name="Zhang G."/>
            <person name="Kronauer D.J."/>
        </authorList>
    </citation>
    <scope>NUCLEOTIDE SEQUENCE [LARGE SCALE GENOMIC DNA]</scope>
</reference>
<proteinExistence type="predicted"/>
<evidence type="ECO:0000313" key="1">
    <source>
        <dbReference type="EMBL" id="EZA53787.1"/>
    </source>
</evidence>
<dbReference type="EMBL" id="KK107273">
    <property type="protein sequence ID" value="EZA53787.1"/>
    <property type="molecule type" value="Genomic_DNA"/>
</dbReference>
<organism evidence="1 2">
    <name type="scientific">Ooceraea biroi</name>
    <name type="common">Clonal raider ant</name>
    <name type="synonym">Cerapachys biroi</name>
    <dbReference type="NCBI Taxonomy" id="2015173"/>
    <lineage>
        <taxon>Eukaryota</taxon>
        <taxon>Metazoa</taxon>
        <taxon>Ecdysozoa</taxon>
        <taxon>Arthropoda</taxon>
        <taxon>Hexapoda</taxon>
        <taxon>Insecta</taxon>
        <taxon>Pterygota</taxon>
        <taxon>Neoptera</taxon>
        <taxon>Endopterygota</taxon>
        <taxon>Hymenoptera</taxon>
        <taxon>Apocrita</taxon>
        <taxon>Aculeata</taxon>
        <taxon>Formicoidea</taxon>
        <taxon>Formicidae</taxon>
        <taxon>Dorylinae</taxon>
        <taxon>Ooceraea</taxon>
    </lineage>
</organism>